<evidence type="ECO:0000259" key="2">
    <source>
        <dbReference type="Pfam" id="PF26059"/>
    </source>
</evidence>
<dbReference type="STRING" id="1415166.NONO_c31430"/>
<proteinExistence type="predicted"/>
<dbReference type="AlphaFoldDB" id="W5TF35"/>
<evidence type="ECO:0000256" key="1">
    <source>
        <dbReference type="SAM" id="SignalP"/>
    </source>
</evidence>
<gene>
    <name evidence="3" type="ORF">NONO_c31430</name>
</gene>
<dbReference type="OrthoDB" id="4559752at2"/>
<dbReference type="Proteomes" id="UP000019150">
    <property type="component" value="Chromosome"/>
</dbReference>
<dbReference type="HOGENOM" id="CLU_2118516_0_0_11"/>
<dbReference type="InterPro" id="IPR058333">
    <property type="entry name" value="DUF8020"/>
</dbReference>
<accession>W5TF35</accession>
<dbReference type="Pfam" id="PF26059">
    <property type="entry name" value="DUF8020"/>
    <property type="match status" value="1"/>
</dbReference>
<protein>
    <recommendedName>
        <fullName evidence="2">DUF8020 domain-containing protein</fullName>
    </recommendedName>
</protein>
<evidence type="ECO:0000313" key="3">
    <source>
        <dbReference type="EMBL" id="AHH17930.1"/>
    </source>
</evidence>
<feature type="signal peptide" evidence="1">
    <location>
        <begin position="1"/>
        <end position="26"/>
    </location>
</feature>
<feature type="domain" description="DUF8020" evidence="2">
    <location>
        <begin position="47"/>
        <end position="103"/>
    </location>
</feature>
<dbReference type="KEGG" id="nno:NONO_c31430"/>
<sequence length="114" mass="11699">MKIRKTAVVAALVATIVGTAYGTAAAAPTPGDKPDTSTVSTDVLPGAHYRASIVDHSVVVTTDGGSLTTLGSQLQVLDAHGQMVAGVPLTYNRDGKDWPIAARATSAWPWASAR</sequence>
<evidence type="ECO:0000313" key="4">
    <source>
        <dbReference type="Proteomes" id="UP000019150"/>
    </source>
</evidence>
<dbReference type="RefSeq" id="WP_025349378.1">
    <property type="nucleotide sequence ID" value="NZ_CP006850.1"/>
</dbReference>
<reference evidence="3 4" key="1">
    <citation type="journal article" date="2014" name="Appl. Environ. Microbiol.">
        <title>Insights into the Microbial Degradation of Rubber and Gutta-Percha by Analysis of the Complete Genome of Nocardia nova SH22a.</title>
        <authorList>
            <person name="Luo Q."/>
            <person name="Hiessl S."/>
            <person name="Poehlein A."/>
            <person name="Daniel R."/>
            <person name="Steinbuchel A."/>
        </authorList>
    </citation>
    <scope>NUCLEOTIDE SEQUENCE [LARGE SCALE GENOMIC DNA]</scope>
    <source>
        <strain evidence="3">SH22a</strain>
    </source>
</reference>
<dbReference type="EMBL" id="CP006850">
    <property type="protein sequence ID" value="AHH17930.1"/>
    <property type="molecule type" value="Genomic_DNA"/>
</dbReference>
<keyword evidence="4" id="KW-1185">Reference proteome</keyword>
<dbReference type="PATRIC" id="fig|1415166.3.peg.3224"/>
<organism evidence="3 4">
    <name type="scientific">Nocardia nova SH22a</name>
    <dbReference type="NCBI Taxonomy" id="1415166"/>
    <lineage>
        <taxon>Bacteria</taxon>
        <taxon>Bacillati</taxon>
        <taxon>Actinomycetota</taxon>
        <taxon>Actinomycetes</taxon>
        <taxon>Mycobacteriales</taxon>
        <taxon>Nocardiaceae</taxon>
        <taxon>Nocardia</taxon>
    </lineage>
</organism>
<feature type="chain" id="PRO_5004871841" description="DUF8020 domain-containing protein" evidence="1">
    <location>
        <begin position="27"/>
        <end position="114"/>
    </location>
</feature>
<name>W5TF35_9NOCA</name>
<keyword evidence="1" id="KW-0732">Signal</keyword>